<evidence type="ECO:0000256" key="3">
    <source>
        <dbReference type="ARBA" id="ARBA00022483"/>
    </source>
</evidence>
<reference evidence="4 5" key="1">
    <citation type="journal article" date="2019" name="Sci. Rep.">
        <title>Comparative genomics of chytrid fungi reveal insights into the obligate biotrophic and pathogenic lifestyle of Synchytrium endobioticum.</title>
        <authorList>
            <person name="van de Vossenberg B.T.L.H."/>
            <person name="Warris S."/>
            <person name="Nguyen H.D.T."/>
            <person name="van Gent-Pelzer M.P.E."/>
            <person name="Joly D.L."/>
            <person name="van de Geest H.C."/>
            <person name="Bonants P.J.M."/>
            <person name="Smith D.S."/>
            <person name="Levesque C.A."/>
            <person name="van der Lee T.A.J."/>
        </authorList>
    </citation>
    <scope>NUCLEOTIDE SEQUENCE [LARGE SCALE GENOMIC DNA]</scope>
    <source>
        <strain evidence="4 5">MB42</strain>
    </source>
</reference>
<sequence>TKGSRPGSVQISCVQRFLDLPRPIPRRPRMPVPDPAVFATVADATDSAVARISDLLTHPDDLANKLGLLRKRFAAEKANIDAQLTTLVQSQLDDARRGVDTLFKSQQETHLVTTNLAHIDTLCADAQNTVKNYARIKVISRTHQNFVAIRQILEQFNRLNDQISRIHVLLDQDIEDTNGSAENLLLIHHQIFQLEAFKNTTLQRTRGPAIGASDANDVSTLQNYFRRVDKLVEEFDAYMWKLSKRVLDLAKSGRASTIVRMVKIIETEEKADEAAAMQLVTSPMDAPLDSLHHRRPPKSYRIRFFDAIRDTLRRTFELLYEDHKADLPRLLAALDFVTDDLTIIHDDLAPRLPRRYNTFHFFAPMEASAILHLLRWVRNYYQDMNARLGVGEELLEPKLIDGKQDQLVTEYVHLIRTKLAEWMGNLLASETREFLHRHAYPDTDAAGRYTMSASIIMFQMVNQQVDIVSSSSRGALMHDVLAECTTALDEFHRAWLRLIDAEHTRFVERSADLAEGLPEYTMAVGNDAFRAREFAEALATRMDALVDPDHAPRVRRRLDTTLDGFMRLATRCNAVLIDIVLCDIRPALAQLHTPSWYDNNGGNNNNPMAPIIATLDDYCTDFSAHLCEHLLTKLKADLLERFVVAYIESFRNKAARFRVPACVDRFRADLDNVKDFFAKLKTAKRVNQAFDAVDKLVAFVCSTGGLAFLDFWSLYNPYRDLPISFVEELVDKREDLDRAAKKELIENCKSKVAEESAKRKEPITPTVFGKINVGKEHKVIQAPMEASAILHLLRWVRNYYQDMNARLGVGEELLEPKLIDGKQDQLVTEYVHLIRTKLAEWMGNLLASETREFLHRHAYPDTDAAGRYTMSASIIMFQMVNQQVDIVSSSSRGALMHDVLAECTTALDEFHRAWLRLIDAEHTRFVERSADLAEGLPEYTMAVGNDAFRAREFAEALATRMDALVDPDHAPRVRRRLDTTLDGFMRLATRCNAVLIDIVLCDIRPALAQLHTPSWYDNNGGNNNNPMAPIIATLDDYCTDFSAHLCEHLLTKLKADLLERFVVAYIESFRNKAARFRVPACVDRFRADLDNVKDFFAKLKTAKRVNQAFDAVDKLVAFVCSTGGLAFLDFWSLYNPYRDLPISFVEELVDKREDLDRAAKKELIENCKSKVAEESAKRKEPITPTVFGKINVGKEHK</sequence>
<dbReference type="Proteomes" id="UP000317494">
    <property type="component" value="Unassembled WGS sequence"/>
</dbReference>
<dbReference type="PANTHER" id="PTHR21292">
    <property type="entry name" value="EXOCYST COMPLEX COMPONENT SEC6-RELATED"/>
    <property type="match status" value="1"/>
</dbReference>
<keyword evidence="5" id="KW-1185">Reference proteome</keyword>
<dbReference type="AlphaFoldDB" id="A0A507CZ15"/>
<dbReference type="Gene3D" id="1.10.357.70">
    <property type="entry name" value="Exocyst complex component Sec6, C-terminal domain"/>
    <property type="match status" value="2"/>
</dbReference>
<evidence type="ECO:0000256" key="1">
    <source>
        <dbReference type="ARBA" id="ARBA00009447"/>
    </source>
</evidence>
<dbReference type="InterPro" id="IPR010326">
    <property type="entry name" value="EXOC3/Sec6"/>
</dbReference>
<evidence type="ECO:0000313" key="4">
    <source>
        <dbReference type="EMBL" id="TPX44413.1"/>
    </source>
</evidence>
<protein>
    <submittedName>
        <fullName evidence="4">Uncharacterized protein</fullName>
    </submittedName>
</protein>
<evidence type="ECO:0000313" key="5">
    <source>
        <dbReference type="Proteomes" id="UP000317494"/>
    </source>
</evidence>
<comment type="similarity">
    <text evidence="1">Belongs to the SEC6 family.</text>
</comment>
<proteinExistence type="inferred from homology"/>
<dbReference type="STRING" id="286115.A0A507CZ15"/>
<dbReference type="VEuPathDB" id="FungiDB:SeMB42_g04318"/>
<dbReference type="GO" id="GO:0051601">
    <property type="term" value="P:exocyst localization"/>
    <property type="evidence" value="ECO:0007669"/>
    <property type="project" value="TreeGrafter"/>
</dbReference>
<dbReference type="GO" id="GO:0006887">
    <property type="term" value="P:exocytosis"/>
    <property type="evidence" value="ECO:0007669"/>
    <property type="project" value="UniProtKB-KW"/>
</dbReference>
<accession>A0A507CZ15</accession>
<dbReference type="Pfam" id="PF06046">
    <property type="entry name" value="Sec6"/>
    <property type="match status" value="3"/>
</dbReference>
<feature type="non-terminal residue" evidence="4">
    <location>
        <position position="1"/>
    </location>
</feature>
<dbReference type="GO" id="GO:0000145">
    <property type="term" value="C:exocyst"/>
    <property type="evidence" value="ECO:0007669"/>
    <property type="project" value="InterPro"/>
</dbReference>
<keyword evidence="2" id="KW-0813">Transport</keyword>
<name>A0A507CZ15_9FUNG</name>
<evidence type="ECO:0000256" key="2">
    <source>
        <dbReference type="ARBA" id="ARBA00022448"/>
    </source>
</evidence>
<dbReference type="Gene3D" id="1.10.357.50">
    <property type="match status" value="2"/>
</dbReference>
<gene>
    <name evidence="4" type="ORF">SeMB42_g04318</name>
</gene>
<comment type="caution">
    <text evidence="4">The sequence shown here is derived from an EMBL/GenBank/DDBJ whole genome shotgun (WGS) entry which is preliminary data.</text>
</comment>
<dbReference type="InterPro" id="IPR042532">
    <property type="entry name" value="EXOC3/Sec6_C"/>
</dbReference>
<keyword evidence="3" id="KW-0268">Exocytosis</keyword>
<dbReference type="GO" id="GO:0000149">
    <property type="term" value="F:SNARE binding"/>
    <property type="evidence" value="ECO:0007669"/>
    <property type="project" value="TreeGrafter"/>
</dbReference>
<dbReference type="EMBL" id="QEAN01000172">
    <property type="protein sequence ID" value="TPX44413.1"/>
    <property type="molecule type" value="Genomic_DNA"/>
</dbReference>
<dbReference type="PANTHER" id="PTHR21292:SF1">
    <property type="entry name" value="EXOCYST COMPLEX COMPONENT 3"/>
    <property type="match status" value="1"/>
</dbReference>
<organism evidence="4 5">
    <name type="scientific">Synchytrium endobioticum</name>
    <dbReference type="NCBI Taxonomy" id="286115"/>
    <lineage>
        <taxon>Eukaryota</taxon>
        <taxon>Fungi</taxon>
        <taxon>Fungi incertae sedis</taxon>
        <taxon>Chytridiomycota</taxon>
        <taxon>Chytridiomycota incertae sedis</taxon>
        <taxon>Chytridiomycetes</taxon>
        <taxon>Synchytriales</taxon>
        <taxon>Synchytriaceae</taxon>
        <taxon>Synchytrium</taxon>
    </lineage>
</organism>